<dbReference type="AlphaFoldDB" id="A0A9X1S972"/>
<name>A0A9X1S972_9MICC</name>
<sequence>MPLANDVGLFTEMVAEDDHAFLGNFPQGLSHLALMTAALTINDSAR</sequence>
<protein>
    <submittedName>
        <fullName evidence="1">Glycoside hydrolase family 15 protein</fullName>
    </submittedName>
</protein>
<evidence type="ECO:0000313" key="1">
    <source>
        <dbReference type="EMBL" id="MCC3270644.1"/>
    </source>
</evidence>
<organism evidence="1 2">
    <name type="scientific">Arthrobacter gengyunqii</name>
    <dbReference type="NCBI Taxonomy" id="2886940"/>
    <lineage>
        <taxon>Bacteria</taxon>
        <taxon>Bacillati</taxon>
        <taxon>Actinomycetota</taxon>
        <taxon>Actinomycetes</taxon>
        <taxon>Micrococcales</taxon>
        <taxon>Micrococcaceae</taxon>
        <taxon>Arthrobacter</taxon>
    </lineage>
</organism>
<comment type="caution">
    <text evidence="1">The sequence shown here is derived from an EMBL/GenBank/DDBJ whole genome shotgun (WGS) entry which is preliminary data.</text>
</comment>
<accession>A0A9X1S972</accession>
<dbReference type="Proteomes" id="UP001139264">
    <property type="component" value="Unassembled WGS sequence"/>
</dbReference>
<evidence type="ECO:0000313" key="2">
    <source>
        <dbReference type="Proteomes" id="UP001139264"/>
    </source>
</evidence>
<keyword evidence="1" id="KW-0378">Hydrolase</keyword>
<dbReference type="GO" id="GO:0005975">
    <property type="term" value="P:carbohydrate metabolic process"/>
    <property type="evidence" value="ECO:0007669"/>
    <property type="project" value="InterPro"/>
</dbReference>
<dbReference type="SUPFAM" id="SSF48208">
    <property type="entry name" value="Six-hairpin glycosidases"/>
    <property type="match status" value="1"/>
</dbReference>
<dbReference type="InterPro" id="IPR008928">
    <property type="entry name" value="6-hairpin_glycosidase_sf"/>
</dbReference>
<reference evidence="1" key="1">
    <citation type="submission" date="2021-10" db="EMBL/GenBank/DDBJ databases">
        <title>Novel species in genus Arthrobacter.</title>
        <authorList>
            <person name="Liu Y."/>
        </authorList>
    </citation>
    <scope>NUCLEOTIDE SEQUENCE</scope>
    <source>
        <strain evidence="1">Zg-Y809</strain>
    </source>
</reference>
<dbReference type="EMBL" id="JAJFZP010000013">
    <property type="protein sequence ID" value="MCC3270644.1"/>
    <property type="molecule type" value="Genomic_DNA"/>
</dbReference>
<proteinExistence type="predicted"/>
<dbReference type="RefSeq" id="WP_227909037.1">
    <property type="nucleotide sequence ID" value="NZ_CP095461.1"/>
</dbReference>
<gene>
    <name evidence="1" type="ORF">LJ751_15010</name>
</gene>
<dbReference type="GO" id="GO:0016787">
    <property type="term" value="F:hydrolase activity"/>
    <property type="evidence" value="ECO:0007669"/>
    <property type="project" value="UniProtKB-KW"/>
</dbReference>